<dbReference type="PANTHER" id="PTHR43355:SF2">
    <property type="entry name" value="FLAVIN REDUCTASE (NADPH)"/>
    <property type="match status" value="1"/>
</dbReference>
<dbReference type="PANTHER" id="PTHR43355">
    <property type="entry name" value="FLAVIN REDUCTASE (NADPH)"/>
    <property type="match status" value="1"/>
</dbReference>
<dbReference type="EMBL" id="FORT01000011">
    <property type="protein sequence ID" value="SFK28961.1"/>
    <property type="molecule type" value="Genomic_DNA"/>
</dbReference>
<dbReference type="AlphaFoldDB" id="A0A1I3YCF5"/>
<dbReference type="InterPro" id="IPR036291">
    <property type="entry name" value="NAD(P)-bd_dom_sf"/>
</dbReference>
<reference evidence="3" key="1">
    <citation type="submission" date="2016-10" db="EMBL/GenBank/DDBJ databases">
        <authorList>
            <person name="Varghese N."/>
            <person name="Submissions S."/>
        </authorList>
    </citation>
    <scope>NUCLEOTIDE SEQUENCE [LARGE SCALE GENOMIC DNA]</scope>
    <source>
        <strain evidence="3">OK042</strain>
    </source>
</reference>
<dbReference type="CDD" id="cd05244">
    <property type="entry name" value="BVR-B_like_SDR_a"/>
    <property type="match status" value="1"/>
</dbReference>
<name>A0A1I3YCF5_9BACL</name>
<dbReference type="RefSeq" id="WP_092271165.1">
    <property type="nucleotide sequence ID" value="NZ_FORT01000011.1"/>
</dbReference>
<sequence>MNLVLFGATGRVGGHILATALQDGHHVTALVRTMEKLVHHQNQWGNLRVLPGNVLDLADVQRAVKGADAVISTLGTDGGTTLSDGIPHLVRAMEQEGVKRIITVGTAGILQSRTSPELLRYQSSESKRKLTRAAEEHHKAYTLLAQTELDWTIVCPTYLPDGTLLGSYRVERDFLPVDGAEISVPDTAAFTYSLLSSGEYIRSRVGIAY</sequence>
<keyword evidence="3" id="KW-1185">Reference proteome</keyword>
<dbReference type="SUPFAM" id="SSF51735">
    <property type="entry name" value="NAD(P)-binding Rossmann-fold domains"/>
    <property type="match status" value="1"/>
</dbReference>
<dbReference type="InterPro" id="IPR051606">
    <property type="entry name" value="Polyketide_Oxido-like"/>
</dbReference>
<proteinExistence type="predicted"/>
<evidence type="ECO:0000313" key="3">
    <source>
        <dbReference type="Proteomes" id="UP000198915"/>
    </source>
</evidence>
<dbReference type="Gene3D" id="3.40.50.720">
    <property type="entry name" value="NAD(P)-binding Rossmann-like Domain"/>
    <property type="match status" value="1"/>
</dbReference>
<accession>A0A1I3YCF5</accession>
<dbReference type="Pfam" id="PF13460">
    <property type="entry name" value="NAD_binding_10"/>
    <property type="match status" value="1"/>
</dbReference>
<dbReference type="Proteomes" id="UP000198915">
    <property type="component" value="Unassembled WGS sequence"/>
</dbReference>
<organism evidence="2 3">
    <name type="scientific">Brevibacillus centrosporus</name>
    <dbReference type="NCBI Taxonomy" id="54910"/>
    <lineage>
        <taxon>Bacteria</taxon>
        <taxon>Bacillati</taxon>
        <taxon>Bacillota</taxon>
        <taxon>Bacilli</taxon>
        <taxon>Bacillales</taxon>
        <taxon>Paenibacillaceae</taxon>
        <taxon>Brevibacillus</taxon>
    </lineage>
</organism>
<dbReference type="InterPro" id="IPR016040">
    <property type="entry name" value="NAD(P)-bd_dom"/>
</dbReference>
<evidence type="ECO:0000313" key="2">
    <source>
        <dbReference type="EMBL" id="SFK28961.1"/>
    </source>
</evidence>
<dbReference type="GO" id="GO:0016646">
    <property type="term" value="F:oxidoreductase activity, acting on the CH-NH group of donors, NAD or NADP as acceptor"/>
    <property type="evidence" value="ECO:0007669"/>
    <property type="project" value="TreeGrafter"/>
</dbReference>
<evidence type="ECO:0000259" key="1">
    <source>
        <dbReference type="Pfam" id="PF13460"/>
    </source>
</evidence>
<gene>
    <name evidence="2" type="ORF">SAMN05518846_11142</name>
</gene>
<protein>
    <submittedName>
        <fullName evidence="2">Putative NADH-flavin reductase</fullName>
    </submittedName>
</protein>
<feature type="domain" description="NAD(P)-binding" evidence="1">
    <location>
        <begin position="7"/>
        <end position="196"/>
    </location>
</feature>
<dbReference type="STRING" id="1884381.SAMN05518846_11142"/>